<dbReference type="RefSeq" id="WP_185446765.1">
    <property type="nucleotide sequence ID" value="NZ_CP043661.1"/>
</dbReference>
<dbReference type="NCBIfam" id="TIGR00715">
    <property type="entry name" value="precor6x_red"/>
    <property type="match status" value="1"/>
</dbReference>
<dbReference type="InterPro" id="IPR003723">
    <property type="entry name" value="Precorrin-6x_reduct"/>
</dbReference>
<keyword evidence="2" id="KW-0169">Cobalamin biosynthesis</keyword>
<dbReference type="EC" id="1.3.1.106" evidence="4"/>
<dbReference type="GO" id="GO:0009236">
    <property type="term" value="P:cobalamin biosynthetic process"/>
    <property type="evidence" value="ECO:0007669"/>
    <property type="project" value="UniProtKB-UniPathway"/>
</dbReference>
<evidence type="ECO:0000256" key="1">
    <source>
        <dbReference type="ARBA" id="ARBA00004953"/>
    </source>
</evidence>
<evidence type="ECO:0000313" key="5">
    <source>
        <dbReference type="Proteomes" id="UP000515563"/>
    </source>
</evidence>
<keyword evidence="3 4" id="KW-0560">Oxidoreductase</keyword>
<dbReference type="GO" id="GO:0016994">
    <property type="term" value="F:precorrin-6A reductase activity"/>
    <property type="evidence" value="ECO:0007669"/>
    <property type="project" value="InterPro"/>
</dbReference>
<name>A0A7G6WVB7_9ACTN</name>
<dbReference type="Proteomes" id="UP000515563">
    <property type="component" value="Chromosome"/>
</dbReference>
<dbReference type="EMBL" id="CP043661">
    <property type="protein sequence ID" value="QNE17932.1"/>
    <property type="molecule type" value="Genomic_DNA"/>
</dbReference>
<accession>A0A7G6WVB7</accession>
<dbReference type="AlphaFoldDB" id="A0A7G6WVB7"/>
<gene>
    <name evidence="4" type="ORF">F1D05_08575</name>
</gene>
<comment type="pathway">
    <text evidence="1">Cofactor biosynthesis; adenosylcobalamin biosynthesis.</text>
</comment>
<organism evidence="4 5">
    <name type="scientific">Kribbella qitaiheensis</name>
    <dbReference type="NCBI Taxonomy" id="1544730"/>
    <lineage>
        <taxon>Bacteria</taxon>
        <taxon>Bacillati</taxon>
        <taxon>Actinomycetota</taxon>
        <taxon>Actinomycetes</taxon>
        <taxon>Propionibacteriales</taxon>
        <taxon>Kribbellaceae</taxon>
        <taxon>Kribbella</taxon>
    </lineage>
</organism>
<reference evidence="4 5" key="2">
    <citation type="journal article" date="2020" name="Microbiol. Resour. Announc.">
        <title>Antarctic desert soil bacteria exhibit high novel natural product potential, evaluated through long-read genome sequencing and comparative genomics.</title>
        <authorList>
            <person name="Benaud N."/>
            <person name="Edwards R.J."/>
            <person name="Amos T.G."/>
            <person name="D'Agostino P.M."/>
            <person name="Gutierrez-Chavez C."/>
            <person name="Montgomery K."/>
            <person name="Nicetic I."/>
            <person name="Ferrari B.C."/>
        </authorList>
    </citation>
    <scope>NUCLEOTIDE SEQUENCE [LARGE SCALE GENOMIC DNA]</scope>
    <source>
        <strain evidence="4 5">SPB151</strain>
    </source>
</reference>
<evidence type="ECO:0000256" key="2">
    <source>
        <dbReference type="ARBA" id="ARBA00022573"/>
    </source>
</evidence>
<dbReference type="UniPathway" id="UPA00148"/>
<dbReference type="KEGG" id="kqi:F1D05_08575"/>
<dbReference type="PANTHER" id="PTHR36925">
    <property type="entry name" value="COBALT-PRECORRIN-6A REDUCTASE"/>
    <property type="match status" value="1"/>
</dbReference>
<dbReference type="Pfam" id="PF02571">
    <property type="entry name" value="CbiJ"/>
    <property type="match status" value="1"/>
</dbReference>
<evidence type="ECO:0000256" key="3">
    <source>
        <dbReference type="ARBA" id="ARBA00023002"/>
    </source>
</evidence>
<dbReference type="PANTHER" id="PTHR36925:SF1">
    <property type="entry name" value="COBALT-PRECORRIN-6A REDUCTASE"/>
    <property type="match status" value="1"/>
</dbReference>
<keyword evidence="5" id="KW-1185">Reference proteome</keyword>
<sequence length="243" mass="26033">MKVLLLGGTAEARQVAAWSAGELGVEVVSSLAGRTVEARLPEGAVRQGGFGGVAGLVDWLKANEIDILVDATHPFAATMSEHAVEAARAAGVELLVLRRPGWREQSGDCWSWVDSAAEAAQALPGLGERAFLTIGRQGLGEFADAAVWMLARCVDPPEPVPTWCELLLDRGPYDVQAELDLLRDRRIDVLVTKDSGGSMTEAKLEAARTLKIPVVVIRRPALPAGVTVVETVDQVVGRLRERR</sequence>
<evidence type="ECO:0000313" key="4">
    <source>
        <dbReference type="EMBL" id="QNE17932.1"/>
    </source>
</evidence>
<dbReference type="PROSITE" id="PS51014">
    <property type="entry name" value="COBK_CBIJ"/>
    <property type="match status" value="1"/>
</dbReference>
<proteinExistence type="predicted"/>
<protein>
    <submittedName>
        <fullName evidence="4">Cobalt-precorrin-6A reductase</fullName>
        <ecNumber evidence="4">1.3.1.106</ecNumber>
    </submittedName>
</protein>
<reference evidence="5" key="1">
    <citation type="submission" date="2019-09" db="EMBL/GenBank/DDBJ databases">
        <title>Antimicrobial potential of Antarctic Bacteria.</title>
        <authorList>
            <person name="Benaud N."/>
            <person name="Edwards R.J."/>
            <person name="Ferrari B.C."/>
        </authorList>
    </citation>
    <scope>NUCLEOTIDE SEQUENCE [LARGE SCALE GENOMIC DNA]</scope>
    <source>
        <strain evidence="5">SPB151</strain>
    </source>
</reference>
<dbReference type="NCBIfam" id="NF005968">
    <property type="entry name" value="PRK08057.1-2"/>
    <property type="match status" value="1"/>
</dbReference>